<proteinExistence type="predicted"/>
<dbReference type="EMBL" id="AMCI01008463">
    <property type="protein sequence ID" value="EJW91005.1"/>
    <property type="molecule type" value="Genomic_DNA"/>
</dbReference>
<sequence>MEPTDEGNHATNPPSEDEIHHHCKRQSTRIAISPWGGLLSGTVQLSCAAAQSQTR</sequence>
<accession>J9BTV8</accession>
<gene>
    <name evidence="2" type="ORF">EVA_20888</name>
</gene>
<name>J9BTV8_9ZZZZ</name>
<comment type="caution">
    <text evidence="2">The sequence shown here is derived from an EMBL/GenBank/DDBJ whole genome shotgun (WGS) entry which is preliminary data.</text>
</comment>
<reference evidence="2" key="1">
    <citation type="journal article" date="2012" name="PLoS ONE">
        <title>Gene sets for utilization of primary and secondary nutrition supplies in the distal gut of endangered iberian lynx.</title>
        <authorList>
            <person name="Alcaide M."/>
            <person name="Messina E."/>
            <person name="Richter M."/>
            <person name="Bargiela R."/>
            <person name="Peplies J."/>
            <person name="Huws S.A."/>
            <person name="Newbold C.J."/>
            <person name="Golyshin P.N."/>
            <person name="Simon M.A."/>
            <person name="Lopez G."/>
            <person name="Yakimov M.M."/>
            <person name="Ferrer M."/>
        </authorList>
    </citation>
    <scope>NUCLEOTIDE SEQUENCE</scope>
</reference>
<feature type="region of interest" description="Disordered" evidence="1">
    <location>
        <begin position="1"/>
        <end position="25"/>
    </location>
</feature>
<protein>
    <submittedName>
        <fullName evidence="2">Uncharacterized protein</fullName>
    </submittedName>
</protein>
<dbReference type="AlphaFoldDB" id="J9BTV8"/>
<organism evidence="2">
    <name type="scientific">gut metagenome</name>
    <dbReference type="NCBI Taxonomy" id="749906"/>
    <lineage>
        <taxon>unclassified sequences</taxon>
        <taxon>metagenomes</taxon>
        <taxon>organismal metagenomes</taxon>
    </lineage>
</organism>
<evidence type="ECO:0000256" key="1">
    <source>
        <dbReference type="SAM" id="MobiDB-lite"/>
    </source>
</evidence>
<evidence type="ECO:0000313" key="2">
    <source>
        <dbReference type="EMBL" id="EJW91005.1"/>
    </source>
</evidence>